<dbReference type="SUPFAM" id="SSF52151">
    <property type="entry name" value="FabD/lysophospholipase-like"/>
    <property type="match status" value="1"/>
</dbReference>
<keyword evidence="1" id="KW-0596">Phosphopantetheine</keyword>
<dbReference type="PANTHER" id="PTHR43775">
    <property type="entry name" value="FATTY ACID SYNTHASE"/>
    <property type="match status" value="1"/>
</dbReference>
<evidence type="ECO:0000313" key="7">
    <source>
        <dbReference type="Proteomes" id="UP000034680"/>
    </source>
</evidence>
<reference evidence="6 7" key="1">
    <citation type="submission" date="2015-05" db="EMBL/GenBank/DDBJ databases">
        <title>Distinctive expansion of gene families associated with plant cell wall degradation and secondary metabolism in the genomes of grapevine trunk pathogens.</title>
        <authorList>
            <person name="Lawrence D.P."/>
            <person name="Travadon R."/>
            <person name="Rolshausen P.E."/>
            <person name="Baumgartner K."/>
        </authorList>
    </citation>
    <scope>NUCLEOTIDE SEQUENCE [LARGE SCALE GENOMIC DNA]</scope>
    <source>
        <strain evidence="6">DA912</strain>
    </source>
</reference>
<dbReference type="Proteomes" id="UP000034680">
    <property type="component" value="Unassembled WGS sequence"/>
</dbReference>
<dbReference type="Pfam" id="PF00698">
    <property type="entry name" value="Acyl_transf_1"/>
    <property type="match status" value="1"/>
</dbReference>
<dbReference type="Pfam" id="PF08242">
    <property type="entry name" value="Methyltransf_12"/>
    <property type="match status" value="1"/>
</dbReference>
<evidence type="ECO:0000256" key="4">
    <source>
        <dbReference type="ARBA" id="ARBA00023268"/>
    </source>
</evidence>
<evidence type="ECO:0000256" key="1">
    <source>
        <dbReference type="ARBA" id="ARBA00022450"/>
    </source>
</evidence>
<dbReference type="InterPro" id="IPR029063">
    <property type="entry name" value="SAM-dependent_MTases_sf"/>
</dbReference>
<evidence type="ECO:0000256" key="2">
    <source>
        <dbReference type="ARBA" id="ARBA00022553"/>
    </source>
</evidence>
<dbReference type="CDD" id="cd02440">
    <property type="entry name" value="AdoMet_MTases"/>
    <property type="match status" value="1"/>
</dbReference>
<reference evidence="6 7" key="2">
    <citation type="submission" date="2015-05" db="EMBL/GenBank/DDBJ databases">
        <authorList>
            <person name="Morales-Cruz A."/>
            <person name="Amrine K.C."/>
            <person name="Cantu D."/>
        </authorList>
    </citation>
    <scope>NUCLEOTIDE SEQUENCE [LARGE SCALE GENOMIC DNA]</scope>
    <source>
        <strain evidence="6">DA912</strain>
    </source>
</reference>
<dbReference type="OrthoDB" id="5414098at2759"/>
<dbReference type="PANTHER" id="PTHR43775:SF49">
    <property type="entry name" value="SYNTHASE, PUTATIVE (JCVI)-RELATED"/>
    <property type="match status" value="1"/>
</dbReference>
<dbReference type="SMART" id="SM00827">
    <property type="entry name" value="PKS_AT"/>
    <property type="match status" value="1"/>
</dbReference>
<dbReference type="GO" id="GO:0044550">
    <property type="term" value="P:secondary metabolite biosynthetic process"/>
    <property type="evidence" value="ECO:0007669"/>
    <property type="project" value="TreeGrafter"/>
</dbReference>
<dbReference type="Gene3D" id="3.40.47.10">
    <property type="match status" value="1"/>
</dbReference>
<dbReference type="InterPro" id="IPR016035">
    <property type="entry name" value="Acyl_Trfase/lysoPLipase"/>
</dbReference>
<dbReference type="SUPFAM" id="SSF53901">
    <property type="entry name" value="Thiolase-like"/>
    <property type="match status" value="1"/>
</dbReference>
<organism evidence="6 7">
    <name type="scientific">Diaporthe ampelina</name>
    <dbReference type="NCBI Taxonomy" id="1214573"/>
    <lineage>
        <taxon>Eukaryota</taxon>
        <taxon>Fungi</taxon>
        <taxon>Dikarya</taxon>
        <taxon>Ascomycota</taxon>
        <taxon>Pezizomycotina</taxon>
        <taxon>Sordariomycetes</taxon>
        <taxon>Sordariomycetidae</taxon>
        <taxon>Diaporthales</taxon>
        <taxon>Diaporthaceae</taxon>
        <taxon>Diaporthe</taxon>
    </lineage>
</organism>
<proteinExistence type="predicted"/>
<dbReference type="GO" id="GO:0006633">
    <property type="term" value="P:fatty acid biosynthetic process"/>
    <property type="evidence" value="ECO:0007669"/>
    <property type="project" value="TreeGrafter"/>
</dbReference>
<evidence type="ECO:0000313" key="6">
    <source>
        <dbReference type="EMBL" id="KKY33504.1"/>
    </source>
</evidence>
<dbReference type="InterPro" id="IPR016036">
    <property type="entry name" value="Malonyl_transacylase_ACP-bd"/>
</dbReference>
<keyword evidence="2" id="KW-0597">Phosphoprotein</keyword>
<dbReference type="SUPFAM" id="SSF55048">
    <property type="entry name" value="Probable ACP-binding domain of malonyl-CoA ACP transacylase"/>
    <property type="match status" value="1"/>
</dbReference>
<accession>A0A0G2FHB3</accession>
<dbReference type="SUPFAM" id="SSF53335">
    <property type="entry name" value="S-adenosyl-L-methionine-dependent methyltransferases"/>
    <property type="match status" value="1"/>
</dbReference>
<feature type="domain" description="Malonyl-CoA:ACP transacylase (MAT)" evidence="5">
    <location>
        <begin position="170"/>
        <end position="373"/>
    </location>
</feature>
<dbReference type="GO" id="GO:0004312">
    <property type="term" value="F:fatty acid synthase activity"/>
    <property type="evidence" value="ECO:0007669"/>
    <property type="project" value="TreeGrafter"/>
</dbReference>
<dbReference type="Gene3D" id="3.30.70.3290">
    <property type="match status" value="1"/>
</dbReference>
<evidence type="ECO:0000259" key="5">
    <source>
        <dbReference type="SMART" id="SM00827"/>
    </source>
</evidence>
<dbReference type="InterPro" id="IPR016039">
    <property type="entry name" value="Thiolase-like"/>
</dbReference>
<keyword evidence="4" id="KW-0511">Multifunctional enzyme</keyword>
<dbReference type="STRING" id="1214573.A0A0G2FHB3"/>
<dbReference type="Pfam" id="PF16197">
    <property type="entry name" value="KAsynt_C_assoc"/>
    <property type="match status" value="1"/>
</dbReference>
<dbReference type="InterPro" id="IPR001227">
    <property type="entry name" value="Ac_transferase_dom_sf"/>
</dbReference>
<sequence length="679" mass="74624">MTLALENHTIPPNINFKTPNPRIPFDKCKLRVPLKPEPWPASRDELVVVNSFGIGGSNAVALLSSAKECGLDIAVPNGDADLEDWELMPRLLLFSAKHPDALRKSIQDHEAYLTSHSDTLRDVSFNLAVKRDHLPYRAFCVTDGLDDMVPATSRHPILPGGRGPPKVIFMFTGQGAQWAAMGQALMRTVEYREALEDLDSLLRTLDDGPTWSLLGLVTANEAMLIAYYRGQAVAKLDVTSKPGAMAAVGLGPEATVPYLVPGVVVGCENSPSSATITGDAAAVKSVVQAIKEDDPDALVRELRVDRAYHSHHMEKISSVYHELLKGKISPKTGKVPFFSSVTGDVILDGEQVGPAYWVRNLVSPSTGFTVRNVKIKRDLELNPGEEVEVITQFRRLSNDQSTESSCLGNISGSIVAICDGEIVSEVEDLQLSVIADDVVTHQNNDKNQGPPDAGVLVWKEDLNLQDAARLIHPVKDRTELHKDLDRFAVACFVEAAEQTRDTKPTRPHLVHYAEWLQTVYNDIRRGNYSAGFFHTARDRFKDYAGIQFAVLDISQDPQAQGFELESFDLIIACNVLHATPSLRETLINVRKLLNPRGRLFLQELSPATKWINFAAGALEGWWLGEGDSRPFEPYVPAGRWDQELQSAGFAGIDSLAYDGYLNNNIVAMPSIPAMSSVFG</sequence>
<comment type="caution">
    <text evidence="6">The sequence shown here is derived from an EMBL/GenBank/DDBJ whole genome shotgun (WGS) entry which is preliminary data.</text>
</comment>
<evidence type="ECO:0000256" key="3">
    <source>
        <dbReference type="ARBA" id="ARBA00022679"/>
    </source>
</evidence>
<dbReference type="Gene3D" id="3.40.366.10">
    <property type="entry name" value="Malonyl-Coenzyme A Acyl Carrier Protein, domain 2"/>
    <property type="match status" value="2"/>
</dbReference>
<dbReference type="EMBL" id="LCUC01000243">
    <property type="protein sequence ID" value="KKY33504.1"/>
    <property type="molecule type" value="Genomic_DNA"/>
</dbReference>
<dbReference type="Gene3D" id="3.40.50.150">
    <property type="entry name" value="Vaccinia Virus protein VP39"/>
    <property type="match status" value="1"/>
</dbReference>
<dbReference type="AlphaFoldDB" id="A0A0G2FHB3"/>
<name>A0A0G2FHB3_9PEZI</name>
<dbReference type="InterPro" id="IPR032821">
    <property type="entry name" value="PKS_assoc"/>
</dbReference>
<dbReference type="InterPro" id="IPR050091">
    <property type="entry name" value="PKS_NRPS_Biosynth_Enz"/>
</dbReference>
<dbReference type="InterPro" id="IPR013217">
    <property type="entry name" value="Methyltransf_12"/>
</dbReference>
<protein>
    <submittedName>
        <fullName evidence="6">Putative polyketide synthase</fullName>
    </submittedName>
</protein>
<gene>
    <name evidence="6" type="ORF">UCDDA912_g06546</name>
</gene>
<dbReference type="InterPro" id="IPR014043">
    <property type="entry name" value="Acyl_transferase_dom"/>
</dbReference>
<keyword evidence="3" id="KW-0808">Transferase</keyword>
<keyword evidence="7" id="KW-1185">Reference proteome</keyword>